<protein>
    <recommendedName>
        <fullName evidence="1">Putative restriction endonuclease domain-containing protein</fullName>
    </recommendedName>
</protein>
<organism evidence="2 3">
    <name type="scientific">Heterostelium pallidum (strain ATCC 26659 / Pp 5 / PN500)</name>
    <name type="common">Cellular slime mold</name>
    <name type="synonym">Polysphondylium pallidum</name>
    <dbReference type="NCBI Taxonomy" id="670386"/>
    <lineage>
        <taxon>Eukaryota</taxon>
        <taxon>Amoebozoa</taxon>
        <taxon>Evosea</taxon>
        <taxon>Eumycetozoa</taxon>
        <taxon>Dictyostelia</taxon>
        <taxon>Acytosteliales</taxon>
        <taxon>Acytosteliaceae</taxon>
        <taxon>Heterostelium</taxon>
    </lineage>
</organism>
<proteinExistence type="predicted"/>
<dbReference type="RefSeq" id="XP_020434158.1">
    <property type="nucleotide sequence ID" value="XM_020575842.1"/>
</dbReference>
<accession>D3B902</accession>
<evidence type="ECO:0000313" key="3">
    <source>
        <dbReference type="Proteomes" id="UP000001396"/>
    </source>
</evidence>
<reference evidence="2 3" key="1">
    <citation type="journal article" date="2011" name="Genome Res.">
        <title>Phylogeny-wide analysis of social amoeba genomes highlights ancient origins for complex intercellular communication.</title>
        <authorList>
            <person name="Heidel A.J."/>
            <person name="Lawal H.M."/>
            <person name="Felder M."/>
            <person name="Schilde C."/>
            <person name="Helps N.R."/>
            <person name="Tunggal B."/>
            <person name="Rivero F."/>
            <person name="John U."/>
            <person name="Schleicher M."/>
            <person name="Eichinger L."/>
            <person name="Platzer M."/>
            <person name="Noegel A.A."/>
            <person name="Schaap P."/>
            <person name="Gloeckner G."/>
        </authorList>
    </citation>
    <scope>NUCLEOTIDE SEQUENCE [LARGE SCALE GENOMIC DNA]</scope>
    <source>
        <strain evidence="3">ATCC 26659 / Pp 5 / PN500</strain>
    </source>
</reference>
<dbReference type="Gene3D" id="3.90.1570.10">
    <property type="entry name" value="tt1808, chain A"/>
    <property type="match status" value="1"/>
</dbReference>
<dbReference type="InterPro" id="IPR011335">
    <property type="entry name" value="Restrct_endonuc-II-like"/>
</dbReference>
<evidence type="ECO:0000259" key="1">
    <source>
        <dbReference type="Pfam" id="PF05685"/>
    </source>
</evidence>
<dbReference type="CDD" id="cd06260">
    <property type="entry name" value="DUF820-like"/>
    <property type="match status" value="1"/>
</dbReference>
<name>D3B902_HETP5</name>
<gene>
    <name evidence="2" type="ORF">PPL_04946</name>
</gene>
<dbReference type="OMA" id="WISAGAQ"/>
<dbReference type="Pfam" id="PF05685">
    <property type="entry name" value="Uma2"/>
    <property type="match status" value="1"/>
</dbReference>
<dbReference type="SUPFAM" id="SSF52980">
    <property type="entry name" value="Restriction endonuclease-like"/>
    <property type="match status" value="1"/>
</dbReference>
<sequence>MDINNNNHIEQVEQPNYEFLLLPRELDSLTYNKIVKLNSQVSIGDYDPLVQKLKIPVETPVNIEPLLSFFSFDPLDEIVQFNNHLRIETEDKSVLWIRYMAGRPDKQCLEFGSQIRNWNKANNINGSVFGSHTKFKFRVNNALVSYYPDSCFISANRYANIPDSIKNDKGFTIQPDFVVEVRSYGPGANNALIYQQRKMCRWISSGVESGILFDRKGGNAYLYCNTNLVNLANQIAIQQGNVTNETNQLQLDIVDLQNAVENLANFPQAVVLAVQSVLDTKRHKLQQLQWQQVYFQNLVPVPTFDYDGIQQNYPNVLFVAIPLNLAQNAVNGPNIIIHCIGAVDGLRFDLSELPLD</sequence>
<keyword evidence="3" id="KW-1185">Reference proteome</keyword>
<dbReference type="GO" id="GO:0006281">
    <property type="term" value="P:DNA repair"/>
    <property type="evidence" value="ECO:0007669"/>
    <property type="project" value="UniProtKB-ARBA"/>
</dbReference>
<dbReference type="Proteomes" id="UP000001396">
    <property type="component" value="Unassembled WGS sequence"/>
</dbReference>
<dbReference type="InterPro" id="IPR008538">
    <property type="entry name" value="Uma2"/>
</dbReference>
<feature type="domain" description="Putative restriction endonuclease" evidence="1">
    <location>
        <begin position="100"/>
        <end position="243"/>
    </location>
</feature>
<dbReference type="EMBL" id="ADBJ01000021">
    <property type="protein sequence ID" value="EFA82041.1"/>
    <property type="molecule type" value="Genomic_DNA"/>
</dbReference>
<dbReference type="AlphaFoldDB" id="D3B902"/>
<dbReference type="InParanoid" id="D3B902"/>
<dbReference type="GeneID" id="31360432"/>
<comment type="caution">
    <text evidence="2">The sequence shown here is derived from an EMBL/GenBank/DDBJ whole genome shotgun (WGS) entry which is preliminary data.</text>
</comment>
<dbReference type="FunCoup" id="D3B902">
    <property type="interactions" value="1"/>
</dbReference>
<dbReference type="InterPro" id="IPR012296">
    <property type="entry name" value="Nuclease_put_TT1808"/>
</dbReference>
<evidence type="ECO:0000313" key="2">
    <source>
        <dbReference type="EMBL" id="EFA82041.1"/>
    </source>
</evidence>